<dbReference type="Proteomes" id="UP001197795">
    <property type="component" value="Unassembled WGS sequence"/>
</dbReference>
<reference evidence="2 3" key="1">
    <citation type="submission" date="2021-10" db="EMBL/GenBank/DDBJ databases">
        <title>Anaerobic single-cell dispensing facilitates the cultivation of human gut bacteria.</title>
        <authorList>
            <person name="Afrizal A."/>
        </authorList>
    </citation>
    <scope>NUCLEOTIDE SEQUENCE [LARGE SCALE GENOMIC DNA]</scope>
    <source>
        <strain evidence="2 3">CLA-AA-H273</strain>
    </source>
</reference>
<feature type="compositionally biased region" description="Polar residues" evidence="1">
    <location>
        <begin position="32"/>
        <end position="47"/>
    </location>
</feature>
<evidence type="ECO:0008006" key="4">
    <source>
        <dbReference type="Google" id="ProtNLM"/>
    </source>
</evidence>
<evidence type="ECO:0000256" key="1">
    <source>
        <dbReference type="SAM" id="MobiDB-lite"/>
    </source>
</evidence>
<comment type="caution">
    <text evidence="2">The sequence shown here is derived from an EMBL/GenBank/DDBJ whole genome shotgun (WGS) entry which is preliminary data.</text>
</comment>
<evidence type="ECO:0000313" key="2">
    <source>
        <dbReference type="EMBL" id="MCC2121185.1"/>
    </source>
</evidence>
<sequence>MKKITDGSIYEKTTILTLITVCILSFASCGKQETTSGNESITATVESTQAETTVPEETETEESKTVSLPWIPLSSLETHPELRAAFEEYVEVTGTTGNKEGNLYTNPLTTQPDQNITLLLAIKNQYFRGYMMVLSSVLKLGEMSIEYYADIDADYANAPYATINAYFELLPDQEERQFDGDVPLSRAQAMTLIMRAMTQVNEAQAPETDSDFTAKVGETQYTNFAAPMDEYAYVNTSTGLNEETFTSAMSRGEYIYLLANYYSQDYQTYMDKHGFKNNIYLEDVVISTVSDAGDISFSDAISDPGKGVPSDMYKAFEIATNMELISESDLEDWDAAITKGEAVRLFTTMSFMYYHVAGDGSLMDEIAENIIYPDVNPEDVDPKATNIDGDIAFALGKQEFNEVTEEYGGYEPWTGYAQSQGADGTIGWCWVYDTGKGAGSEESYAVYMKEGSPRYGEVFHVGDYLPDGSLFTGANHQEYRMAENRILLRMYENGELGGTIVTEDENGMLHIIVE</sequence>
<evidence type="ECO:0000313" key="3">
    <source>
        <dbReference type="Proteomes" id="UP001197795"/>
    </source>
</evidence>
<dbReference type="AlphaFoldDB" id="A0AAE3D9Q5"/>
<protein>
    <recommendedName>
        <fullName evidence="4">S-layer homology domain-containing protein</fullName>
    </recommendedName>
</protein>
<organism evidence="2 3">
    <name type="scientific">Waltera acetigignens</name>
    <dbReference type="NCBI Taxonomy" id="2981769"/>
    <lineage>
        <taxon>Bacteria</taxon>
        <taxon>Bacillati</taxon>
        <taxon>Bacillota</taxon>
        <taxon>Clostridia</taxon>
        <taxon>Lachnospirales</taxon>
        <taxon>Lachnospiraceae</taxon>
        <taxon>Waltera</taxon>
    </lineage>
</organism>
<name>A0AAE3D9Q5_9FIRM</name>
<feature type="region of interest" description="Disordered" evidence="1">
    <location>
        <begin position="32"/>
        <end position="66"/>
    </location>
</feature>
<accession>A0AAE3D9Q5</accession>
<dbReference type="PROSITE" id="PS51257">
    <property type="entry name" value="PROKAR_LIPOPROTEIN"/>
    <property type="match status" value="1"/>
</dbReference>
<dbReference type="EMBL" id="JAJEPV010000063">
    <property type="protein sequence ID" value="MCC2121185.1"/>
    <property type="molecule type" value="Genomic_DNA"/>
</dbReference>
<keyword evidence="3" id="KW-1185">Reference proteome</keyword>
<proteinExistence type="predicted"/>
<dbReference type="RefSeq" id="WP_227733934.1">
    <property type="nucleotide sequence ID" value="NZ_JAJEPV010000063.1"/>
</dbReference>
<gene>
    <name evidence="2" type="ORF">LKD75_16615</name>
</gene>